<reference evidence="5 6" key="1">
    <citation type="journal article" date="2024" name="IMA Fungus">
        <title>Apiospora arundinis, a panoply of carbohydrate-active enzymes and secondary metabolites.</title>
        <authorList>
            <person name="Sorensen T."/>
            <person name="Petersen C."/>
            <person name="Muurmann A.T."/>
            <person name="Christiansen J.V."/>
            <person name="Brundto M.L."/>
            <person name="Overgaard C.K."/>
            <person name="Boysen A.T."/>
            <person name="Wollenberg R.D."/>
            <person name="Larsen T.O."/>
            <person name="Sorensen J.L."/>
            <person name="Nielsen K.L."/>
            <person name="Sondergaard T.E."/>
        </authorList>
    </citation>
    <scope>NUCLEOTIDE SEQUENCE [LARGE SCALE GENOMIC DNA]</scope>
    <source>
        <strain evidence="5 6">AAU 773</strain>
    </source>
</reference>
<feature type="domain" description="Fungal STAND N-terminal Goodbye" evidence="3">
    <location>
        <begin position="17"/>
        <end position="145"/>
    </location>
</feature>
<protein>
    <submittedName>
        <fullName evidence="5">Neutral amino acid permease protein</fullName>
    </submittedName>
</protein>
<keyword evidence="6" id="KW-1185">Reference proteome</keyword>
<dbReference type="InterPro" id="IPR019734">
    <property type="entry name" value="TPR_rpt"/>
</dbReference>
<evidence type="ECO:0000259" key="3">
    <source>
        <dbReference type="Pfam" id="PF17109"/>
    </source>
</evidence>
<dbReference type="SUPFAM" id="SSF48452">
    <property type="entry name" value="TPR-like"/>
    <property type="match status" value="1"/>
</dbReference>
<feature type="domain" description="Nephrocystin 3-like N-terminal" evidence="4">
    <location>
        <begin position="307"/>
        <end position="482"/>
    </location>
</feature>
<accession>A0ABR2IAQ1</accession>
<dbReference type="PANTHER" id="PTHR10039:SF17">
    <property type="entry name" value="FUNGAL STAND N-TERMINAL GOODBYE DOMAIN-CONTAINING PROTEIN-RELATED"/>
    <property type="match status" value="1"/>
</dbReference>
<gene>
    <name evidence="5" type="ORF">PGQ11_010803</name>
</gene>
<comment type="caution">
    <text evidence="5">The sequence shown here is derived from an EMBL/GenBank/DDBJ whole genome shotgun (WGS) entry which is preliminary data.</text>
</comment>
<evidence type="ECO:0000313" key="6">
    <source>
        <dbReference type="Proteomes" id="UP001390339"/>
    </source>
</evidence>
<dbReference type="PROSITE" id="PS50005">
    <property type="entry name" value="TPR"/>
    <property type="match status" value="1"/>
</dbReference>
<proteinExistence type="predicted"/>
<name>A0ABR2IAQ1_9PEZI</name>
<feature type="repeat" description="TPR" evidence="2">
    <location>
        <begin position="986"/>
        <end position="1019"/>
    </location>
</feature>
<dbReference type="InterPro" id="IPR011990">
    <property type="entry name" value="TPR-like_helical_dom_sf"/>
</dbReference>
<dbReference type="PANTHER" id="PTHR10039">
    <property type="entry name" value="AMELOGENIN"/>
    <property type="match status" value="1"/>
</dbReference>
<evidence type="ECO:0000256" key="2">
    <source>
        <dbReference type="PROSITE-ProRule" id="PRU00339"/>
    </source>
</evidence>
<keyword evidence="1" id="KW-0677">Repeat</keyword>
<dbReference type="EMBL" id="JAPCWZ010000006">
    <property type="protein sequence ID" value="KAK8860069.1"/>
    <property type="molecule type" value="Genomic_DNA"/>
</dbReference>
<dbReference type="InterPro" id="IPR031350">
    <property type="entry name" value="Goodbye_dom"/>
</dbReference>
<organism evidence="5 6">
    <name type="scientific">Apiospora arundinis</name>
    <dbReference type="NCBI Taxonomy" id="335852"/>
    <lineage>
        <taxon>Eukaryota</taxon>
        <taxon>Fungi</taxon>
        <taxon>Dikarya</taxon>
        <taxon>Ascomycota</taxon>
        <taxon>Pezizomycotina</taxon>
        <taxon>Sordariomycetes</taxon>
        <taxon>Xylariomycetidae</taxon>
        <taxon>Amphisphaeriales</taxon>
        <taxon>Apiosporaceae</taxon>
        <taxon>Apiospora</taxon>
    </lineage>
</organism>
<evidence type="ECO:0000259" key="4">
    <source>
        <dbReference type="Pfam" id="PF24883"/>
    </source>
</evidence>
<dbReference type="Pfam" id="PF17109">
    <property type="entry name" value="Goodbye"/>
    <property type="match status" value="1"/>
</dbReference>
<dbReference type="Pfam" id="PF24883">
    <property type="entry name" value="NPHP3_N"/>
    <property type="match status" value="1"/>
</dbReference>
<dbReference type="Proteomes" id="UP001390339">
    <property type="component" value="Unassembled WGS sequence"/>
</dbReference>
<dbReference type="Gene3D" id="1.25.40.10">
    <property type="entry name" value="Tetratricopeptide repeat domain"/>
    <property type="match status" value="1"/>
</dbReference>
<sequence>MMMADGKEDEITVKEIWAAAEAEFIRLTGKPLQNGPIKSFEDVRIEIESRSRPPSSDTPSAADDRWNKEKFKTAGLKVLKCLKMLVGAATQLSQFLPIPSGPVATMCVNALTMVLDIPQAIRDLNEAISEVFTKVSSVLSQFRIYERIDKLDDSLARQIHLVMVSFVTICAHVVNYQQGGSWGRLKHKTKRAVLNDDSGLKAEMSNLENLVQQERDVRGTVVLEEVITSRKAICQVLEQASETGQRIQDMHGKVNRLDEDATERREEKDKMKKLTNIKETLNVRGVVQLDTNTTQTCTNIYNKRLDGTGAWVWDHPSYKEWTSTAKKGSRPVLILSGDSSSGKTLVSAMITKRLEDQKRTRIYTAHYFFSPSSKKSDDDKYPVQSALKYMAFQIARVDATVANALGKACDSPEPVNFRELTDLQRLWAELRIGSPGLGATYHLVFDGLEHLPDKHAEALVDFALSLKSASDPAGSRVRVLLSGADKVFKDHPGVEKALRIDISQHTIPDMETFINNELDTRGMLEQAKPGSKQEQARRIIREQLPQSVKGSYALLQYSLENIIRRLDSGAGLKELQSILKTSMSSHEAAIQSLQRSLGPEEIKDLNELLKWVVFGATSMSLDQLEAAMYLYSGNESLATLKYIIKNKYQAVLKLEDDCVLMQDNVKKILQKGEDGRHRLSSSQHGPTISMSITINNVDQELCQHFLWDLAQKSIRDKFKFDFDGASNRLLSSQNTIEVDEFEAHHSIVKHALKFMAHDETDETKAIGRYLVLHLPFHLKQLQNLEQEEKGELTPMEKRTIADGLYHMFQNDNVFRRHRYSFEGDMVYWYPYQMQQVNEWFMDSAAVRNIDKQWLREVKVASNPTRGYMRPLVRLVLEELLREGRWPALGGYRWIEQFVLMDTRNDDIEDDDASTSSGGIERRLDLDWWRQVGQWCQAYLGLQDDQLDSSWFERLAEAAVAMLPSGDTSEAISELYRKAVSLPNPRWQSYMGLGEERFRQGNVEDAIANMEKALDLATAPVHPPRSAPEDVIRLHLQLGDFLYKTNALEKAAEHYASAHSSCSGDDLKLARRAEASNLRVRLRTLDAQGARRLLRETLDSGGSQAHFVSFLKELARDDSHDAIITKIFTVAKSDKPLFEDIGHALEVATAPSDYSTHLDASVDSNDKFAEDEARGVLLFDRGLAAYHYKIATVGSEPNMEAVKLWKACREQLRRVGGERASTTRKAVTTALSKCYFQSMSEGNHSESLEELERLTDAGSLGTMPMPAGFLGALHAARGDEERSRKPLSRSMMFSLQILSDDREENDIFGFFGILQTSLRLQDLRNSAVALSLCGVSDLVTECLAFEGEPQKQSLASGIIHQVKSRVPNSKEQLARVQVATEHIQTVLDDKMTSLDDEPRKTYSEMKFNLEHLLSKIKSDEVDVRLEGRDYCSGTKEDGRQCRQKWDSEHDMYQCFYCFDTIFCERCWAKLVGDPGATVPAGADIFQCSSKHKWLKVPRTGSDMYVGPKATRLRVPTDVRPARKRDGTDDCDDRVLEICFDGNAEEITLQAWKEQLETSWGFSLDEIPEELQRVASPAQSADQVNDDGSG</sequence>
<evidence type="ECO:0000256" key="1">
    <source>
        <dbReference type="ARBA" id="ARBA00022737"/>
    </source>
</evidence>
<evidence type="ECO:0000313" key="5">
    <source>
        <dbReference type="EMBL" id="KAK8860069.1"/>
    </source>
</evidence>
<dbReference type="InterPro" id="IPR056884">
    <property type="entry name" value="NPHP3-like_N"/>
</dbReference>
<keyword evidence="2" id="KW-0802">TPR repeat</keyword>